<evidence type="ECO:0000313" key="4">
    <source>
        <dbReference type="Proteomes" id="UP000198575"/>
    </source>
</evidence>
<feature type="domain" description="DUF5666" evidence="2">
    <location>
        <begin position="240"/>
        <end position="297"/>
    </location>
</feature>
<feature type="signal peptide" evidence="1">
    <location>
        <begin position="1"/>
        <end position="20"/>
    </location>
</feature>
<sequence>MKNRLAVLLALLVPAVPAVADEFIDIQGHPVWVDSSTTIVVDDEVLPPGSPIPQTPGLRAEARFPTASAAQPGPHGVVPAATIVFSYAVRGSVTSTNPLRVLGQEVTVTADTGSTGLPGGNIGNIALGDHLDVSGYVDTNSSLLASYIEYLPTPTPRWLLSGYVTAVNGAEIMLGPQRVSLAGVSPIDCGASVDVGEFLEIRADAIPNFTAGSVLDTVTRLTCVVPVPLGTPGALGALTGIVGTILSNTSFQFGPYAVSYDANTEFRFGSADDLAPGAAAEIDGVFGPGLTFVAQGIQFDAPIIRIEGPVFPADVVPGGNGTVHVLANTVRRAAQLRDEDLVYANGINQARQVEVRGYLDRQGNRWATRARLRGGPDAADSRAVGPVDSVNRPLLSVLGLTLDTTAAVAYEDPAGNPIDADTFFLGALPGAIVEQNGAWDGVGTLTGGVVALIMGVDPPPPEGPQRSLIVGRFGGGDRVFADGFD</sequence>
<evidence type="ECO:0000256" key="1">
    <source>
        <dbReference type="SAM" id="SignalP"/>
    </source>
</evidence>
<dbReference type="EMBL" id="FOVF01000020">
    <property type="protein sequence ID" value="SFN41616.1"/>
    <property type="molecule type" value="Genomic_DNA"/>
</dbReference>
<evidence type="ECO:0000259" key="2">
    <source>
        <dbReference type="Pfam" id="PF18914"/>
    </source>
</evidence>
<dbReference type="Pfam" id="PF18914">
    <property type="entry name" value="DUF5666"/>
    <property type="match status" value="2"/>
</dbReference>
<reference evidence="3 4" key="1">
    <citation type="submission" date="2016-10" db="EMBL/GenBank/DDBJ databases">
        <authorList>
            <person name="de Groot N.N."/>
        </authorList>
    </citation>
    <scope>NUCLEOTIDE SEQUENCE [LARGE SCALE GENOMIC DNA]</scope>
    <source>
        <strain evidence="3 4">CGMCC 1.7659</strain>
    </source>
</reference>
<accession>A0A1I4YU93</accession>
<gene>
    <name evidence="3" type="ORF">SAMN05216289_12021</name>
</gene>
<keyword evidence="1" id="KW-0732">Signal</keyword>
<dbReference type="Proteomes" id="UP000198575">
    <property type="component" value="Unassembled WGS sequence"/>
</dbReference>
<feature type="domain" description="DUF5666" evidence="2">
    <location>
        <begin position="93"/>
        <end position="149"/>
    </location>
</feature>
<organism evidence="3 4">
    <name type="scientific">Dokdonella immobilis</name>
    <dbReference type="NCBI Taxonomy" id="578942"/>
    <lineage>
        <taxon>Bacteria</taxon>
        <taxon>Pseudomonadati</taxon>
        <taxon>Pseudomonadota</taxon>
        <taxon>Gammaproteobacteria</taxon>
        <taxon>Lysobacterales</taxon>
        <taxon>Rhodanobacteraceae</taxon>
        <taxon>Dokdonella</taxon>
    </lineage>
</organism>
<proteinExistence type="predicted"/>
<protein>
    <recommendedName>
        <fullName evidence="2">DUF5666 domain-containing protein</fullName>
    </recommendedName>
</protein>
<keyword evidence="4" id="KW-1185">Reference proteome</keyword>
<dbReference type="AlphaFoldDB" id="A0A1I4YU93"/>
<dbReference type="RefSeq" id="WP_092408760.1">
    <property type="nucleotide sequence ID" value="NZ_FOVF01000020.1"/>
</dbReference>
<dbReference type="OrthoDB" id="6191977at2"/>
<dbReference type="InterPro" id="IPR043724">
    <property type="entry name" value="DUF5666"/>
</dbReference>
<name>A0A1I4YU93_9GAMM</name>
<feature type="chain" id="PRO_5011521738" description="DUF5666 domain-containing protein" evidence="1">
    <location>
        <begin position="21"/>
        <end position="485"/>
    </location>
</feature>
<evidence type="ECO:0000313" key="3">
    <source>
        <dbReference type="EMBL" id="SFN41616.1"/>
    </source>
</evidence>